<dbReference type="RefSeq" id="YP_009097863.1">
    <property type="nucleotide sequence ID" value="NC_025414.1"/>
</dbReference>
<reference evidence="1 2" key="1">
    <citation type="submission" date="2014-07" db="EMBL/GenBank/DDBJ databases">
        <title>Complete Genome of Citrobacter freundii Myophage Miller.</title>
        <authorList>
            <person name="Hwang K."/>
            <person name="Luna A.J."/>
            <person name="Hernandez A.C."/>
            <person name="Everett G.F.K."/>
        </authorList>
    </citation>
    <scope>NUCLEOTIDE SEQUENCE [LARGE SCALE GENOMIC DNA]</scope>
</reference>
<sequence length="92" mass="10824">MKVEIYGIPENVHKCYGCIEAQKLLNEKGIEYHFYPVLKEAKNDLGFEYDRPRIEELAKRARQRSLAFQYPRIFVDNVLIGGYMQLKQLIGD</sequence>
<dbReference type="Proteomes" id="UP000201263">
    <property type="component" value="Segment"/>
</dbReference>
<dbReference type="PROSITE" id="PS51354">
    <property type="entry name" value="GLUTAREDOXIN_2"/>
    <property type="match status" value="1"/>
</dbReference>
<dbReference type="Gene3D" id="3.40.30.10">
    <property type="entry name" value="Glutaredoxin"/>
    <property type="match status" value="1"/>
</dbReference>
<name>A0A076YK83_9CAUD</name>
<protein>
    <submittedName>
        <fullName evidence="1">Glutaredoxin</fullName>
    </submittedName>
</protein>
<proteinExistence type="predicted"/>
<dbReference type="KEGG" id="vg:22113733"/>
<organism evidence="1 2">
    <name type="scientific">Citrobacter phage Miller</name>
    <dbReference type="NCBI Taxonomy" id="1527524"/>
    <lineage>
        <taxon>Viruses</taxon>
        <taxon>Duplodnaviria</taxon>
        <taxon>Heunggongvirae</taxon>
        <taxon>Uroviricota</taxon>
        <taxon>Caudoviricetes</taxon>
        <taxon>Pantevenvirales</taxon>
        <taxon>Straboviridae</taxon>
        <taxon>Pseudotevenvirus</taxon>
        <taxon>Pseudotevenvirus miller</taxon>
    </lineage>
</organism>
<accession>A0A076YK83</accession>
<dbReference type="GeneID" id="22113733"/>
<dbReference type="SUPFAM" id="SSF52833">
    <property type="entry name" value="Thioredoxin-like"/>
    <property type="match status" value="1"/>
</dbReference>
<dbReference type="InterPro" id="IPR036249">
    <property type="entry name" value="Thioredoxin-like_sf"/>
</dbReference>
<keyword evidence="2" id="KW-1185">Reference proteome</keyword>
<gene>
    <name evidence="1" type="ORF">CPTMiller_00261</name>
</gene>
<evidence type="ECO:0000313" key="2">
    <source>
        <dbReference type="Proteomes" id="UP000201263"/>
    </source>
</evidence>
<evidence type="ECO:0000313" key="1">
    <source>
        <dbReference type="EMBL" id="AIK68197.1"/>
    </source>
</evidence>
<dbReference type="EMBL" id="KM236237">
    <property type="protein sequence ID" value="AIK68197.1"/>
    <property type="molecule type" value="Genomic_DNA"/>
</dbReference>